<name>W9VYN6_9EURO</name>
<evidence type="ECO:0000313" key="4">
    <source>
        <dbReference type="Proteomes" id="UP000019473"/>
    </source>
</evidence>
<dbReference type="GeneID" id="19182260"/>
<dbReference type="OrthoDB" id="47172at2759"/>
<feature type="region of interest" description="Disordered" evidence="1">
    <location>
        <begin position="328"/>
        <end position="351"/>
    </location>
</feature>
<organism evidence="3 4">
    <name type="scientific">Cladophialophora yegresii CBS 114405</name>
    <dbReference type="NCBI Taxonomy" id="1182544"/>
    <lineage>
        <taxon>Eukaryota</taxon>
        <taxon>Fungi</taxon>
        <taxon>Dikarya</taxon>
        <taxon>Ascomycota</taxon>
        <taxon>Pezizomycotina</taxon>
        <taxon>Eurotiomycetes</taxon>
        <taxon>Chaetothyriomycetidae</taxon>
        <taxon>Chaetothyriales</taxon>
        <taxon>Herpotrichiellaceae</taxon>
        <taxon>Cladophialophora</taxon>
    </lineage>
</organism>
<dbReference type="Proteomes" id="UP000019473">
    <property type="component" value="Unassembled WGS sequence"/>
</dbReference>
<dbReference type="SUPFAM" id="SSF51197">
    <property type="entry name" value="Clavaminate synthase-like"/>
    <property type="match status" value="1"/>
</dbReference>
<dbReference type="eggNOG" id="KOG2132">
    <property type="taxonomic scope" value="Eukaryota"/>
</dbReference>
<dbReference type="Pfam" id="PF13621">
    <property type="entry name" value="Cupin_8"/>
    <property type="match status" value="1"/>
</dbReference>
<dbReference type="PROSITE" id="PS51184">
    <property type="entry name" value="JMJC"/>
    <property type="match status" value="1"/>
</dbReference>
<gene>
    <name evidence="3" type="ORF">A1O7_07688</name>
</gene>
<dbReference type="Gene3D" id="2.60.120.650">
    <property type="entry name" value="Cupin"/>
    <property type="match status" value="1"/>
</dbReference>
<evidence type="ECO:0000259" key="2">
    <source>
        <dbReference type="PROSITE" id="PS51184"/>
    </source>
</evidence>
<dbReference type="InterPro" id="IPR041667">
    <property type="entry name" value="Cupin_8"/>
</dbReference>
<evidence type="ECO:0000313" key="3">
    <source>
        <dbReference type="EMBL" id="EXJ57341.1"/>
    </source>
</evidence>
<comment type="caution">
    <text evidence="3">The sequence shown here is derived from an EMBL/GenBank/DDBJ whole genome shotgun (WGS) entry which is preliminary data.</text>
</comment>
<dbReference type="PANTHER" id="PTHR12461:SF101">
    <property type="entry name" value="TRNA WYBUTOSINE-SYNTHESIZING PROTEIN 4"/>
    <property type="match status" value="1"/>
</dbReference>
<dbReference type="SMART" id="SM00558">
    <property type="entry name" value="JmjC"/>
    <property type="match status" value="1"/>
</dbReference>
<dbReference type="VEuPathDB" id="FungiDB:A1O7_07688"/>
<dbReference type="EMBL" id="AMGW01000005">
    <property type="protein sequence ID" value="EXJ57341.1"/>
    <property type="molecule type" value="Genomic_DNA"/>
</dbReference>
<dbReference type="STRING" id="1182544.W9VYN6"/>
<evidence type="ECO:0000256" key="1">
    <source>
        <dbReference type="SAM" id="MobiDB-lite"/>
    </source>
</evidence>
<dbReference type="HOGENOM" id="CLU_016785_0_0_1"/>
<feature type="domain" description="JmjC" evidence="2">
    <location>
        <begin position="341"/>
        <end position="504"/>
    </location>
</feature>
<dbReference type="InterPro" id="IPR003347">
    <property type="entry name" value="JmjC_dom"/>
</dbReference>
<dbReference type="RefSeq" id="XP_007759875.1">
    <property type="nucleotide sequence ID" value="XM_007761685.1"/>
</dbReference>
<proteinExistence type="predicted"/>
<sequence>MLQERGIAYWQSVRADLEEVPFHDAIHQCFPDGVDACKILDKPDHFLDLADKKLHIFPFKDVKTCWFRLYTDASVAKVLKLVGLDSSPEDDPVGGYRLDGHLDEIVSILDMALIMAGGLGRQDLIHGILAELQTIVRGAADVDERPPKRRRLDKSFLAEETNDAFVVDSVSVPSLGFPVETLDHPSLTEFAKHIQQRREPAVLTNVLGHWPALDKWKSISFWLEITLGGRRLVPIEVGRSYTDDDWGQKVVPFREFLTHYIQRQFDHGPNSESANGGQTGYLAQHDLFKQIPALRNDIAVPDYCYLDAPPAEAGSPVALAKAKESAKRTTKPIATPSMACSSSSEGDTADEADLEAEPQMHIWFGPAWTISPLHHDPYHNILCQVAGKKYVRLYSPDHSKALLPKRGDEPAPHSRPPEDLGELSDVLYPDGQEQDTIDMSNTSQIDVAAMELSPLEDWDDVYPGISRVPYVECVLEAGQALYIPIGWWHYVRSCSVGISVSFWW</sequence>
<feature type="region of interest" description="Disordered" evidence="1">
    <location>
        <begin position="401"/>
        <end position="424"/>
    </location>
</feature>
<accession>W9VYN6</accession>
<dbReference type="PANTHER" id="PTHR12461">
    <property type="entry name" value="HYPOXIA-INDUCIBLE FACTOR 1 ALPHA INHIBITOR-RELATED"/>
    <property type="match status" value="1"/>
</dbReference>
<keyword evidence="4" id="KW-1185">Reference proteome</keyword>
<protein>
    <recommendedName>
        <fullName evidence="2">JmjC domain-containing protein</fullName>
    </recommendedName>
</protein>
<reference evidence="3 4" key="1">
    <citation type="submission" date="2013-03" db="EMBL/GenBank/DDBJ databases">
        <title>The Genome Sequence of Cladophialophora yegresii CBS 114405.</title>
        <authorList>
            <consortium name="The Broad Institute Genomics Platform"/>
            <person name="Cuomo C."/>
            <person name="de Hoog S."/>
            <person name="Gorbushina A."/>
            <person name="Walker B."/>
            <person name="Young S.K."/>
            <person name="Zeng Q."/>
            <person name="Gargeya S."/>
            <person name="Fitzgerald M."/>
            <person name="Haas B."/>
            <person name="Abouelleil A."/>
            <person name="Allen A.W."/>
            <person name="Alvarado L."/>
            <person name="Arachchi H.M."/>
            <person name="Berlin A.M."/>
            <person name="Chapman S.B."/>
            <person name="Gainer-Dewar J."/>
            <person name="Goldberg J."/>
            <person name="Griggs A."/>
            <person name="Gujja S."/>
            <person name="Hansen M."/>
            <person name="Howarth C."/>
            <person name="Imamovic A."/>
            <person name="Ireland A."/>
            <person name="Larimer J."/>
            <person name="McCowan C."/>
            <person name="Murphy C."/>
            <person name="Pearson M."/>
            <person name="Poon T.W."/>
            <person name="Priest M."/>
            <person name="Roberts A."/>
            <person name="Saif S."/>
            <person name="Shea T."/>
            <person name="Sisk P."/>
            <person name="Sykes S."/>
            <person name="Wortman J."/>
            <person name="Nusbaum C."/>
            <person name="Birren B."/>
        </authorList>
    </citation>
    <scope>NUCLEOTIDE SEQUENCE [LARGE SCALE GENOMIC DNA]</scope>
    <source>
        <strain evidence="3 4">CBS 114405</strain>
    </source>
</reference>
<dbReference type="AlphaFoldDB" id="W9VYN6"/>
<feature type="compositionally biased region" description="Basic and acidic residues" evidence="1">
    <location>
        <begin position="401"/>
        <end position="418"/>
    </location>
</feature>